<evidence type="ECO:0000256" key="1">
    <source>
        <dbReference type="ARBA" id="ARBA00004613"/>
    </source>
</evidence>
<dbReference type="EMBL" id="JAVDPF010000022">
    <property type="protein sequence ID" value="KAL1873292.1"/>
    <property type="molecule type" value="Genomic_DNA"/>
</dbReference>
<accession>A0ABR3XC67</accession>
<dbReference type="PANTHER" id="PTHR10009:SF18">
    <property type="entry name" value="PROTEIN YELLOW-LIKE PROTEIN"/>
    <property type="match status" value="1"/>
</dbReference>
<dbReference type="InterPro" id="IPR011042">
    <property type="entry name" value="6-blade_b-propeller_TolB-like"/>
</dbReference>
<comment type="subcellular location">
    <subcellularLocation>
        <location evidence="1">Secreted</location>
    </subcellularLocation>
</comment>
<keyword evidence="3" id="KW-0964">Secreted</keyword>
<evidence type="ECO:0008006" key="7">
    <source>
        <dbReference type="Google" id="ProtNLM"/>
    </source>
</evidence>
<comment type="caution">
    <text evidence="5">The sequence shown here is derived from an EMBL/GenBank/DDBJ whole genome shotgun (WGS) entry which is preliminary data.</text>
</comment>
<dbReference type="PANTHER" id="PTHR10009">
    <property type="entry name" value="PROTEIN YELLOW-RELATED"/>
    <property type="match status" value="1"/>
</dbReference>
<evidence type="ECO:0000256" key="4">
    <source>
        <dbReference type="SAM" id="SignalP"/>
    </source>
</evidence>
<evidence type="ECO:0000313" key="6">
    <source>
        <dbReference type="Proteomes" id="UP001583193"/>
    </source>
</evidence>
<dbReference type="Proteomes" id="UP001583193">
    <property type="component" value="Unassembled WGS sequence"/>
</dbReference>
<keyword evidence="6" id="KW-1185">Reference proteome</keyword>
<evidence type="ECO:0000256" key="2">
    <source>
        <dbReference type="ARBA" id="ARBA00009127"/>
    </source>
</evidence>
<dbReference type="Gene3D" id="2.120.10.30">
    <property type="entry name" value="TolB, C-terminal domain"/>
    <property type="match status" value="1"/>
</dbReference>
<organism evidence="5 6">
    <name type="scientific">Paecilomyces lecythidis</name>
    <dbReference type="NCBI Taxonomy" id="3004212"/>
    <lineage>
        <taxon>Eukaryota</taxon>
        <taxon>Fungi</taxon>
        <taxon>Dikarya</taxon>
        <taxon>Ascomycota</taxon>
        <taxon>Pezizomycotina</taxon>
        <taxon>Eurotiomycetes</taxon>
        <taxon>Eurotiomycetidae</taxon>
        <taxon>Eurotiales</taxon>
        <taxon>Thermoascaceae</taxon>
        <taxon>Paecilomyces</taxon>
    </lineage>
</organism>
<dbReference type="SUPFAM" id="SSF101898">
    <property type="entry name" value="NHL repeat"/>
    <property type="match status" value="1"/>
</dbReference>
<dbReference type="InterPro" id="IPR017996">
    <property type="entry name" value="MRJP/yellow-related"/>
</dbReference>
<evidence type="ECO:0000313" key="5">
    <source>
        <dbReference type="EMBL" id="KAL1873292.1"/>
    </source>
</evidence>
<name>A0ABR3XC67_9EURO</name>
<keyword evidence="4" id="KW-0732">Signal</keyword>
<gene>
    <name evidence="5" type="ORF">Plec18167_006341</name>
</gene>
<sequence>MRVLYLFLAFAISLITAQPTFQNSSGTRLRVDNGTYGPPVEEVHYFYDQWPVGFAVSSKGRIFVTYYPGNYTYTLGEVVNETTERPYPSQEWNVPPDERTQNVDGILFGSNNHTGLISVQALYITPQTDRRPETLWVLDVGRPNVGPTGEMAYALPGELLRFFLPFPEAEIHYFNAPSMREADRGSTGGTKLVAINLDNDTVADVYTFPSTVNYPDSSLNDLRFDLRPNATESGKGIVYFSDESPEGRNGVVMLDLGTGESWRQLDLHPSTRGAYDVVPSYQGVPFYQWAKGSPFKHLTQGCDGIQLDPSGSVLYYSPMVSDYIYSIETKYLRDHTSIDSLEAANDNVKSLGQRGGHGNGFEGDSNGLIYQGIPEQNAIYYYNPSTRRTEPFVRDPRIIWPDGLSIGEDGYLYVIINQLPYQPMWNNGTDFRQYPGAILRAKLPNGGTKITSLY</sequence>
<proteinExistence type="inferred from homology"/>
<feature type="chain" id="PRO_5047522809" description="Major royal jelly protein" evidence="4">
    <location>
        <begin position="18"/>
        <end position="454"/>
    </location>
</feature>
<comment type="similarity">
    <text evidence="2">Belongs to the major royal jelly protein family.</text>
</comment>
<reference evidence="5 6" key="1">
    <citation type="journal article" date="2024" name="IMA Fungus">
        <title>IMA Genome - F19 : A genome assembly and annotation guide to empower mycologists, including annotated draft genome sequences of Ceratocystis pirilliformis, Diaporthe australafricana, Fusarium ophioides, Paecilomyces lecythidis, and Sporothrix stenoceras.</title>
        <authorList>
            <person name="Aylward J."/>
            <person name="Wilson A.M."/>
            <person name="Visagie C.M."/>
            <person name="Spraker J."/>
            <person name="Barnes I."/>
            <person name="Buitendag C."/>
            <person name="Ceriani C."/>
            <person name="Del Mar Angel L."/>
            <person name="du Plessis D."/>
            <person name="Fuchs T."/>
            <person name="Gasser K."/>
            <person name="Kramer D."/>
            <person name="Li W."/>
            <person name="Munsamy K."/>
            <person name="Piso A."/>
            <person name="Price J.L."/>
            <person name="Sonnekus B."/>
            <person name="Thomas C."/>
            <person name="van der Nest A."/>
            <person name="van Dijk A."/>
            <person name="van Heerden A."/>
            <person name="van Vuuren N."/>
            <person name="Yilmaz N."/>
            <person name="Duong T.A."/>
            <person name="van der Merwe N.A."/>
            <person name="Wingfield M.J."/>
            <person name="Wingfield B.D."/>
        </authorList>
    </citation>
    <scope>NUCLEOTIDE SEQUENCE [LARGE SCALE GENOMIC DNA]</scope>
    <source>
        <strain evidence="5 6">CMW 18167</strain>
    </source>
</reference>
<protein>
    <recommendedName>
        <fullName evidence="7">Major royal jelly protein</fullName>
    </recommendedName>
</protein>
<evidence type="ECO:0000256" key="3">
    <source>
        <dbReference type="ARBA" id="ARBA00022525"/>
    </source>
</evidence>
<dbReference type="Pfam" id="PF03022">
    <property type="entry name" value="MRJP"/>
    <property type="match status" value="1"/>
</dbReference>
<feature type="signal peptide" evidence="4">
    <location>
        <begin position="1"/>
        <end position="17"/>
    </location>
</feature>